<evidence type="ECO:0000313" key="5">
    <source>
        <dbReference type="Proteomes" id="UP001303001"/>
    </source>
</evidence>
<dbReference type="Pfam" id="PF10647">
    <property type="entry name" value="Gmad1"/>
    <property type="match status" value="1"/>
</dbReference>
<evidence type="ECO:0000313" key="4">
    <source>
        <dbReference type="EMBL" id="WNM41007.1"/>
    </source>
</evidence>
<gene>
    <name evidence="4" type="ORF">RMN56_06555</name>
</gene>
<accession>A0ABZ0A1I5</accession>
<dbReference type="PROSITE" id="PS51257">
    <property type="entry name" value="PROKAR_LIPOPROTEIN"/>
    <property type="match status" value="1"/>
</dbReference>
<feature type="region of interest" description="Disordered" evidence="1">
    <location>
        <begin position="31"/>
        <end position="60"/>
    </location>
</feature>
<evidence type="ECO:0000259" key="3">
    <source>
        <dbReference type="SMART" id="SM00909"/>
    </source>
</evidence>
<dbReference type="InterPro" id="IPR019606">
    <property type="entry name" value="GerMN"/>
</dbReference>
<dbReference type="InterPro" id="IPR018910">
    <property type="entry name" value="LpqB_C"/>
</dbReference>
<dbReference type="EMBL" id="CP134876">
    <property type="protein sequence ID" value="WNM41007.1"/>
    <property type="molecule type" value="Genomic_DNA"/>
</dbReference>
<dbReference type="InterPro" id="IPR011044">
    <property type="entry name" value="Quino_amine_DH_bsu"/>
</dbReference>
<name>A0ABZ0A1I5_9ACTN</name>
<sequence>MRRRALAALLAGALLPAGLVGCGIPNESEVQVDGSGPAAESGAVNGSPARPPTRSDSVEPGPFIENYLRAAAAGEREQAYARAKEFIAQESKSLLPEKQQSSEIELTVVRLREKPEVTPPNNQGTSRVTVKVQQVGVLRADGTLAPPEALDTEYVFQLRRADPVGPGLLLTAVPNVLLVSDTALREYYRSRTIYFWNPDRSRLVPDLRYLPSSVPAERRVTEVVKWLTGRPSDWLASGVTGLPDGTRPINNATGADGHWEVNLTMPGANNERLGLLATQLAWSLPELNGQLDLKIQNQKRRTVDLQQERAGHAAYPTGGVPARFSVYDGAIRPLAIGNEPRAAVPLSPADNRNVVSAALAHAGDQVLAALVVTDTARRQRLRVGSGPDPVTVFNSGARAFGAIGRPTWLRSMDKDHPAGLVAADGKLYRFDDAAAMSVVRLAVPGPVVAVAGSLDGHRIALVSGGVLYVAAVSVDGGVVSVGQPRRVVTLLTGISAVDWLTENELVLAGNEPDRRPAIHQVSVDGGEETALERDIGAEVTQLAAYPGGAVGGLPSLSYMYEANRAAFRNNPPDIIKREQVLDVPAGSRATNPTAPFFLY</sequence>
<dbReference type="RefSeq" id="WP_313722935.1">
    <property type="nucleotide sequence ID" value="NZ_CP134876.1"/>
</dbReference>
<keyword evidence="5" id="KW-1185">Reference proteome</keyword>
<dbReference type="Pfam" id="PF10646">
    <property type="entry name" value="Germane"/>
    <property type="match status" value="1"/>
</dbReference>
<evidence type="ECO:0000256" key="2">
    <source>
        <dbReference type="SAM" id="SignalP"/>
    </source>
</evidence>
<feature type="signal peptide" evidence="2">
    <location>
        <begin position="1"/>
        <end position="22"/>
    </location>
</feature>
<dbReference type="SMART" id="SM00909">
    <property type="entry name" value="Germane"/>
    <property type="match status" value="1"/>
</dbReference>
<feature type="chain" id="PRO_5045859570" description="GerMN domain-containing protein" evidence="2">
    <location>
        <begin position="23"/>
        <end position="599"/>
    </location>
</feature>
<organism evidence="4 5">
    <name type="scientific">Micromonospora halotolerans</name>
    <dbReference type="NCBI Taxonomy" id="709879"/>
    <lineage>
        <taxon>Bacteria</taxon>
        <taxon>Bacillati</taxon>
        <taxon>Actinomycetota</taxon>
        <taxon>Actinomycetes</taxon>
        <taxon>Micromonosporales</taxon>
        <taxon>Micromonosporaceae</taxon>
        <taxon>Micromonospora</taxon>
    </lineage>
</organism>
<dbReference type="SUPFAM" id="SSF50969">
    <property type="entry name" value="YVTN repeat-like/Quinoprotein amine dehydrogenase"/>
    <property type="match status" value="1"/>
</dbReference>
<keyword evidence="2" id="KW-0732">Signal</keyword>
<proteinExistence type="predicted"/>
<protein>
    <recommendedName>
        <fullName evidence="3">GerMN domain-containing protein</fullName>
    </recommendedName>
</protein>
<feature type="domain" description="GerMN" evidence="3">
    <location>
        <begin position="220"/>
        <end position="304"/>
    </location>
</feature>
<dbReference type="Proteomes" id="UP001303001">
    <property type="component" value="Chromosome"/>
</dbReference>
<reference evidence="4 5" key="1">
    <citation type="submission" date="2023-09" db="EMBL/GenBank/DDBJ databases">
        <title>Micromonospora halotolerans DSM 45598 genome sequence.</title>
        <authorList>
            <person name="Mo P."/>
        </authorList>
    </citation>
    <scope>NUCLEOTIDE SEQUENCE [LARGE SCALE GENOMIC DNA]</scope>
    <source>
        <strain evidence="4 5">DSM 45598</strain>
    </source>
</reference>
<evidence type="ECO:0000256" key="1">
    <source>
        <dbReference type="SAM" id="MobiDB-lite"/>
    </source>
</evidence>